<dbReference type="Gene3D" id="3.40.50.300">
    <property type="entry name" value="P-loop containing nucleotide triphosphate hydrolases"/>
    <property type="match status" value="1"/>
</dbReference>
<keyword evidence="1" id="KW-1133">Transmembrane helix</keyword>
<sequence>MVKYIVAGYHKTGTKSLSAAFRSLGLRVYDAPEIHLYMRTTWIDFLAGKITIEDVADEYENQNVDVIVDSPGFFFWKEFHRIWPKAKVILTERDSTEIWWRSAKSFFNNLNQWAPCKYGWFFNYLSPTAYSTLVGLTYPMMLMIHGTLKMYVQHADLDNPSVMNIMIARYEAHNAYVKSEADERFLIYNVKQGWGPLCEFMGIPKIAGPIPHHNQSKTKNDTREFMDDMMTPFVNQCKKEIYITLTAIVIGLIGMGVAIAFIVKHQT</sequence>
<evidence type="ECO:0000256" key="1">
    <source>
        <dbReference type="SAM" id="Phobius"/>
    </source>
</evidence>
<dbReference type="EMBL" id="OU015566">
    <property type="protein sequence ID" value="CAG5103840.1"/>
    <property type="molecule type" value="Genomic_DNA"/>
</dbReference>
<feature type="transmembrane region" description="Helical" evidence="1">
    <location>
        <begin position="241"/>
        <end position="263"/>
    </location>
</feature>
<evidence type="ECO:0000313" key="3">
    <source>
        <dbReference type="Proteomes" id="UP001158576"/>
    </source>
</evidence>
<evidence type="ECO:0000313" key="2">
    <source>
        <dbReference type="EMBL" id="CAG5103840.1"/>
    </source>
</evidence>
<dbReference type="PANTHER" id="PTHR36978:SF4">
    <property type="entry name" value="P-LOOP CONTAINING NUCLEOSIDE TRIPHOSPHATE HYDROLASE PROTEIN"/>
    <property type="match status" value="1"/>
</dbReference>
<dbReference type="SUPFAM" id="SSF52540">
    <property type="entry name" value="P-loop containing nucleoside triphosphate hydrolases"/>
    <property type="match status" value="1"/>
</dbReference>
<dbReference type="Proteomes" id="UP001158576">
    <property type="component" value="Chromosome 1"/>
</dbReference>
<keyword evidence="1" id="KW-0472">Membrane</keyword>
<reference evidence="2 3" key="1">
    <citation type="submission" date="2021-04" db="EMBL/GenBank/DDBJ databases">
        <authorList>
            <person name="Bliznina A."/>
        </authorList>
    </citation>
    <scope>NUCLEOTIDE SEQUENCE [LARGE SCALE GENOMIC DNA]</scope>
</reference>
<dbReference type="InterPro" id="IPR027417">
    <property type="entry name" value="P-loop_NTPase"/>
</dbReference>
<dbReference type="Pfam" id="PF17784">
    <property type="entry name" value="Sulfotransfer_4"/>
    <property type="match status" value="1"/>
</dbReference>
<name>A0ABN7SLI3_OIKDI</name>
<dbReference type="PANTHER" id="PTHR36978">
    <property type="entry name" value="P-LOOP CONTAINING NUCLEOTIDE TRIPHOSPHATE HYDROLASE"/>
    <property type="match status" value="1"/>
</dbReference>
<accession>A0ABN7SLI3</accession>
<protein>
    <submittedName>
        <fullName evidence="2">Oidioi.mRNA.OKI2018_I69.chr1.g962.t1.cds</fullName>
    </submittedName>
</protein>
<gene>
    <name evidence="2" type="ORF">OKIOD_LOCUS9727</name>
</gene>
<organism evidence="2 3">
    <name type="scientific">Oikopleura dioica</name>
    <name type="common">Tunicate</name>
    <dbReference type="NCBI Taxonomy" id="34765"/>
    <lineage>
        <taxon>Eukaryota</taxon>
        <taxon>Metazoa</taxon>
        <taxon>Chordata</taxon>
        <taxon>Tunicata</taxon>
        <taxon>Appendicularia</taxon>
        <taxon>Copelata</taxon>
        <taxon>Oikopleuridae</taxon>
        <taxon>Oikopleura</taxon>
    </lineage>
</organism>
<keyword evidence="1" id="KW-0812">Transmembrane</keyword>
<dbReference type="InterPro" id="IPR040632">
    <property type="entry name" value="Sulfotransfer_4"/>
</dbReference>
<keyword evidence="3" id="KW-1185">Reference proteome</keyword>
<proteinExistence type="predicted"/>